<sequence>MEVIPTYRLQDMSLLEARQVNESSHLDDKDNIIPKIRLHTKHWSSLQQCVVGRYAFMSLKSKLDVSISCSSVNLTQKSVMAEEDIWLALSPL</sequence>
<proteinExistence type="predicted"/>
<organism evidence="1 2">
    <name type="scientific">Stephania japonica</name>
    <dbReference type="NCBI Taxonomy" id="461633"/>
    <lineage>
        <taxon>Eukaryota</taxon>
        <taxon>Viridiplantae</taxon>
        <taxon>Streptophyta</taxon>
        <taxon>Embryophyta</taxon>
        <taxon>Tracheophyta</taxon>
        <taxon>Spermatophyta</taxon>
        <taxon>Magnoliopsida</taxon>
        <taxon>Ranunculales</taxon>
        <taxon>Menispermaceae</taxon>
        <taxon>Menispermoideae</taxon>
        <taxon>Cissampelideae</taxon>
        <taxon>Stephania</taxon>
    </lineage>
</organism>
<dbReference type="Proteomes" id="UP001417504">
    <property type="component" value="Unassembled WGS sequence"/>
</dbReference>
<name>A0AAP0K7M9_9MAGN</name>
<evidence type="ECO:0000313" key="2">
    <source>
        <dbReference type="Proteomes" id="UP001417504"/>
    </source>
</evidence>
<dbReference type="AlphaFoldDB" id="A0AAP0K7M9"/>
<evidence type="ECO:0000313" key="1">
    <source>
        <dbReference type="EMBL" id="KAK9146628.1"/>
    </source>
</evidence>
<gene>
    <name evidence="1" type="ORF">Sjap_006531</name>
</gene>
<comment type="caution">
    <text evidence="1">The sequence shown here is derived from an EMBL/GenBank/DDBJ whole genome shotgun (WGS) entry which is preliminary data.</text>
</comment>
<dbReference type="EMBL" id="JBBNAE010000002">
    <property type="protein sequence ID" value="KAK9146628.1"/>
    <property type="molecule type" value="Genomic_DNA"/>
</dbReference>
<reference evidence="1 2" key="1">
    <citation type="submission" date="2024-01" db="EMBL/GenBank/DDBJ databases">
        <title>Genome assemblies of Stephania.</title>
        <authorList>
            <person name="Yang L."/>
        </authorList>
    </citation>
    <scope>NUCLEOTIDE SEQUENCE [LARGE SCALE GENOMIC DNA]</scope>
    <source>
        <strain evidence="1">QJT</strain>
        <tissue evidence="1">Leaf</tissue>
    </source>
</reference>
<keyword evidence="2" id="KW-1185">Reference proteome</keyword>
<protein>
    <submittedName>
        <fullName evidence="1">Uncharacterized protein</fullName>
    </submittedName>
</protein>
<accession>A0AAP0K7M9</accession>